<reference evidence="7" key="1">
    <citation type="journal article" date="2015" name="Sci. Rep.">
        <title>Updating algal evolutionary relationships through plastid genome sequencing: did alveolate plastids emerge through endosymbiosis of an ochrophyte?</title>
        <authorList>
            <person name="Sevcikova T."/>
            <person name="Horak A."/>
            <person name="Klimes V."/>
            <person name="Zbrankova V."/>
            <person name="Demir-Hilton E."/>
            <person name="Sudek S."/>
            <person name="Jenkins J."/>
            <person name="Schmutz J."/>
            <person name="Pribyl P."/>
            <person name="Fousek J."/>
            <person name="Vlcek C."/>
            <person name="Lang B.F."/>
            <person name="Obornik M."/>
            <person name="Worden A.Z."/>
            <person name="Elias M."/>
        </authorList>
    </citation>
    <scope>NUCLEOTIDE SEQUENCE</scope>
</reference>
<dbReference type="InterPro" id="IPR009518">
    <property type="entry name" value="PSII_PsbX"/>
</dbReference>
<name>A0A0D3MKD7_9STRA</name>
<evidence type="ECO:0000256" key="4">
    <source>
        <dbReference type="ARBA" id="ARBA00023136"/>
    </source>
</evidence>
<evidence type="ECO:0000256" key="6">
    <source>
        <dbReference type="HAMAP-Rule" id="MF_01386"/>
    </source>
</evidence>
<dbReference type="Pfam" id="PF06596">
    <property type="entry name" value="PsbX"/>
    <property type="match status" value="1"/>
</dbReference>
<proteinExistence type="inferred from homology"/>
<comment type="subunit">
    <text evidence="6">PSII is composed of 1 copy each of membrane proteins PsbA, PsbB, PsbC, PsbD, PsbE, PsbF, PsbH, PsbI, PsbJ, PsbK, PsbL, PsbM, PsbT, PsbX, PsbY, PsbZ, Psb30/Ycf12, at least 3 peripheral proteins of the oxygen-evolving complex and a large number of cofactors. It forms dimeric complexes.</text>
</comment>
<keyword evidence="7" id="KW-0934">Plastid</keyword>
<evidence type="ECO:0000256" key="5">
    <source>
        <dbReference type="ARBA" id="ARBA00023276"/>
    </source>
</evidence>
<evidence type="ECO:0000256" key="3">
    <source>
        <dbReference type="ARBA" id="ARBA00022989"/>
    </source>
</evidence>
<keyword evidence="1 6" id="KW-0602">Photosynthesis</keyword>
<sequence length="46" mass="4911">MKKKIMTASLSSFLGSLVGATVIVIVPITIALIIVSRIDPLARDEE</sequence>
<comment type="similarity">
    <text evidence="6">Belongs to the PsbX family. Type 1 subfamily.</text>
</comment>
<comment type="subcellular location">
    <subcellularLocation>
        <location evidence="6">Cellular thylakoid membrane</location>
        <topology evidence="6">Single-pass membrane protein</topology>
    </subcellularLocation>
</comment>
<dbReference type="EMBL" id="KJ877675">
    <property type="protein sequence ID" value="AIM52805.1"/>
    <property type="molecule type" value="Genomic_DNA"/>
</dbReference>
<evidence type="ECO:0000313" key="7">
    <source>
        <dbReference type="EMBL" id="AIM52805.1"/>
    </source>
</evidence>
<keyword evidence="4 6" id="KW-0472">Membrane</keyword>
<dbReference type="GO" id="GO:0009523">
    <property type="term" value="C:photosystem II"/>
    <property type="evidence" value="ECO:0007669"/>
    <property type="project" value="UniProtKB-KW"/>
</dbReference>
<keyword evidence="3 6" id="KW-1133">Transmembrane helix</keyword>
<comment type="function">
    <text evidence="6">Involved in the binding and/or turnover of quinones at the Q(B) site of photosystem II (PSII). PSII is a light-driven water plastoquinone oxidoreductase, using light energy to abstract electrons from H(2)O, generating a proton gradient subsequently used for ATP formation.</text>
</comment>
<evidence type="ECO:0000256" key="2">
    <source>
        <dbReference type="ARBA" id="ARBA00022692"/>
    </source>
</evidence>
<dbReference type="Gene3D" id="1.20.5.510">
    <property type="entry name" value="Single helix bin"/>
    <property type="match status" value="1"/>
</dbReference>
<dbReference type="AlphaFoldDB" id="A0A0D3MKD7"/>
<keyword evidence="5 6" id="KW-0604">Photosystem II</keyword>
<organism evidence="7">
    <name type="scientific">Ochromonas sp. CCMP1393</name>
    <dbReference type="NCBI Taxonomy" id="420556"/>
    <lineage>
        <taxon>Eukaryota</taxon>
        <taxon>Sar</taxon>
        <taxon>Stramenopiles</taxon>
        <taxon>Ochrophyta</taxon>
        <taxon>Chrysophyceae</taxon>
        <taxon>Chromulinales</taxon>
        <taxon>Chromulinaceae</taxon>
        <taxon>Ochromonas</taxon>
    </lineage>
</organism>
<evidence type="ECO:0000256" key="1">
    <source>
        <dbReference type="ARBA" id="ARBA00022531"/>
    </source>
</evidence>
<keyword evidence="2 6" id="KW-0812">Transmembrane</keyword>
<dbReference type="GO" id="GO:0042651">
    <property type="term" value="C:thylakoid membrane"/>
    <property type="evidence" value="ECO:0007669"/>
    <property type="project" value="UniProtKB-UniRule"/>
</dbReference>
<keyword evidence="6" id="KW-0793">Thylakoid</keyword>
<dbReference type="GO" id="GO:0015979">
    <property type="term" value="P:photosynthesis"/>
    <property type="evidence" value="ECO:0007669"/>
    <property type="project" value="UniProtKB-UniRule"/>
</dbReference>
<protein>
    <recommendedName>
        <fullName evidence="6">Photosystem II reaction center protein X</fullName>
    </recommendedName>
</protein>
<feature type="transmembrane region" description="Helical" evidence="6">
    <location>
        <begin position="12"/>
        <end position="35"/>
    </location>
</feature>
<dbReference type="InterPro" id="IPR023431">
    <property type="entry name" value="PSII_PsbX_type_1_subfam"/>
</dbReference>
<geneLocation type="plastid" evidence="7"/>
<dbReference type="HAMAP" id="MF_01386">
    <property type="entry name" value="PSII_PsbX_1"/>
    <property type="match status" value="1"/>
</dbReference>
<accession>A0A0D3MKD7</accession>
<gene>
    <name evidence="6 7" type="primary">psbX</name>
</gene>